<dbReference type="PROSITE" id="PS50005">
    <property type="entry name" value="TPR"/>
    <property type="match status" value="1"/>
</dbReference>
<dbReference type="SUPFAM" id="SSF48452">
    <property type="entry name" value="TPR-like"/>
    <property type="match status" value="2"/>
</dbReference>
<organism evidence="3 4">
    <name type="scientific">Cercophora samala</name>
    <dbReference type="NCBI Taxonomy" id="330535"/>
    <lineage>
        <taxon>Eukaryota</taxon>
        <taxon>Fungi</taxon>
        <taxon>Dikarya</taxon>
        <taxon>Ascomycota</taxon>
        <taxon>Pezizomycotina</taxon>
        <taxon>Sordariomycetes</taxon>
        <taxon>Sordariomycetidae</taxon>
        <taxon>Sordariales</taxon>
        <taxon>Lasiosphaeriaceae</taxon>
        <taxon>Cercophora</taxon>
    </lineage>
</organism>
<accession>A0AA39ZIN3</accession>
<dbReference type="AlphaFoldDB" id="A0AA39ZIN3"/>
<protein>
    <submittedName>
        <fullName evidence="3">TPR domain protein</fullName>
    </submittedName>
</protein>
<dbReference type="EMBL" id="JAULSY010000019">
    <property type="protein sequence ID" value="KAK0671731.1"/>
    <property type="molecule type" value="Genomic_DNA"/>
</dbReference>
<evidence type="ECO:0000256" key="1">
    <source>
        <dbReference type="PROSITE-ProRule" id="PRU00339"/>
    </source>
</evidence>
<evidence type="ECO:0000256" key="2">
    <source>
        <dbReference type="SAM" id="MobiDB-lite"/>
    </source>
</evidence>
<dbReference type="PANTHER" id="PTHR45588">
    <property type="entry name" value="TPR DOMAIN-CONTAINING PROTEIN"/>
    <property type="match status" value="1"/>
</dbReference>
<sequence length="623" mass="70281">MTSDPEFTLEKETPNPLNRGKQRCNTRQDRSSPYQPVLGPGSKRQAVYNTKTRESATMGLQPPPDKIPRGEDEYYHLGDFYMTITTKSCDAQKWFNRGLVWCYGFNHEEAVKCFERAALADPDCAMAYWGIAYAVGPNYNKPWAAFDDEEGSQSLRRARDCVSRALAKVAAATPVERALVEALQHRYPQDEREPKKRQVWNQGFARAMEVAYRAHPTHPDVAAVYVDALMNLTPWELWDFRTGTPAKGARTMDAKAALEDALSQHPHHPGMLHLYIHLMEMSAQPELALNAADRLCGIIPDSGHLNHMPSHIYMLCGDYRSAIASNSAAVRADQKYVQRDGAINFYSLYRCHDLHFRLYAAMFAGQSAVALETARLLEKAIPQELLRVESPPMADWLEGFLAMRVHALVRFGRWEDIQRLPLPKDQSLYCSTTAMILYAKGVAFANTAKFQEAEEAQTQFRIAVKTVPASRTVFNNPCQAILTIASAMLDGELEYRRGNIELGLEHLRKSVELDDALPYDEPWGWMQPTRHAYGALLLEQGRVEEALAVYAADLGMDGTLPRALQHRNNVWALHGYHECLTRLHKESEARIVWPQLQIALAVADIPIKASCFCRKNPGSSHKL</sequence>
<reference evidence="3" key="1">
    <citation type="submission" date="2023-06" db="EMBL/GenBank/DDBJ databases">
        <title>Genome-scale phylogeny and comparative genomics of the fungal order Sordariales.</title>
        <authorList>
            <consortium name="Lawrence Berkeley National Laboratory"/>
            <person name="Hensen N."/>
            <person name="Bonometti L."/>
            <person name="Westerberg I."/>
            <person name="Brannstrom I.O."/>
            <person name="Guillou S."/>
            <person name="Cros-Aarteil S."/>
            <person name="Calhoun S."/>
            <person name="Haridas S."/>
            <person name="Kuo A."/>
            <person name="Mondo S."/>
            <person name="Pangilinan J."/>
            <person name="Riley R."/>
            <person name="Labutti K."/>
            <person name="Andreopoulos B."/>
            <person name="Lipzen A."/>
            <person name="Chen C."/>
            <person name="Yanf M."/>
            <person name="Daum C."/>
            <person name="Ng V."/>
            <person name="Clum A."/>
            <person name="Steindorff A."/>
            <person name="Ohm R."/>
            <person name="Martin F."/>
            <person name="Silar P."/>
            <person name="Natvig D."/>
            <person name="Lalanne C."/>
            <person name="Gautier V."/>
            <person name="Ament-Velasquez S.L."/>
            <person name="Kruys A."/>
            <person name="Hutchinson M.I."/>
            <person name="Powell A.J."/>
            <person name="Barry K."/>
            <person name="Miller A.N."/>
            <person name="Grigoriev I.V."/>
            <person name="Debuchy R."/>
            <person name="Gladieux P."/>
            <person name="Thoren M.H."/>
            <person name="Johannesson H."/>
        </authorList>
    </citation>
    <scope>NUCLEOTIDE SEQUENCE</scope>
    <source>
        <strain evidence="3">CBS 307.81</strain>
    </source>
</reference>
<dbReference type="Gene3D" id="1.25.40.10">
    <property type="entry name" value="Tetratricopeptide repeat domain"/>
    <property type="match status" value="2"/>
</dbReference>
<proteinExistence type="predicted"/>
<name>A0AA39ZIN3_9PEZI</name>
<feature type="repeat" description="TPR" evidence="1">
    <location>
        <begin position="91"/>
        <end position="124"/>
    </location>
</feature>
<evidence type="ECO:0000313" key="3">
    <source>
        <dbReference type="EMBL" id="KAK0671731.1"/>
    </source>
</evidence>
<dbReference type="PANTHER" id="PTHR45588:SF1">
    <property type="entry name" value="WW DOMAIN-CONTAINING PROTEIN"/>
    <property type="match status" value="1"/>
</dbReference>
<dbReference type="InterPro" id="IPR011990">
    <property type="entry name" value="TPR-like_helical_dom_sf"/>
</dbReference>
<dbReference type="SMART" id="SM00028">
    <property type="entry name" value="TPR"/>
    <property type="match status" value="2"/>
</dbReference>
<keyword evidence="1" id="KW-0802">TPR repeat</keyword>
<feature type="region of interest" description="Disordered" evidence="2">
    <location>
        <begin position="1"/>
        <end position="46"/>
    </location>
</feature>
<gene>
    <name evidence="3" type="ORF">QBC41DRAFT_315425</name>
</gene>
<dbReference type="Proteomes" id="UP001174997">
    <property type="component" value="Unassembled WGS sequence"/>
</dbReference>
<keyword evidence="4" id="KW-1185">Reference proteome</keyword>
<evidence type="ECO:0000313" key="4">
    <source>
        <dbReference type="Proteomes" id="UP001174997"/>
    </source>
</evidence>
<dbReference type="InterPro" id="IPR019734">
    <property type="entry name" value="TPR_rpt"/>
</dbReference>
<comment type="caution">
    <text evidence="3">The sequence shown here is derived from an EMBL/GenBank/DDBJ whole genome shotgun (WGS) entry which is preliminary data.</text>
</comment>